<proteinExistence type="predicted"/>
<organism evidence="1 2">
    <name type="scientific">Candidatus Dehalogenimonas loeffleri</name>
    <dbReference type="NCBI Taxonomy" id="3127115"/>
    <lineage>
        <taxon>Bacteria</taxon>
        <taxon>Bacillati</taxon>
        <taxon>Chloroflexota</taxon>
        <taxon>Dehalococcoidia</taxon>
        <taxon>Dehalococcoidales</taxon>
        <taxon>Dehalococcoidaceae</taxon>
        <taxon>Dehalogenimonas</taxon>
    </lineage>
</organism>
<evidence type="ECO:0000313" key="1">
    <source>
        <dbReference type="EMBL" id="WWX25260.1"/>
    </source>
</evidence>
<gene>
    <name evidence="1" type="ORF">V8247_08385</name>
</gene>
<dbReference type="RefSeq" id="WP_338737400.1">
    <property type="nucleotide sequence ID" value="NZ_CP146612.1"/>
</dbReference>
<accession>A0ABZ2JA46</accession>
<sequence length="235" mass="26694">MNEQERIHLAIAHTQVIRPPEQLLATFGQTNIHYYLLTEPVYSELQGPTATPETVLREGRVLAEQPKLVTPMYMQRLEGFGQEARRYFDMVASHLGPNAPGLLYTYKNEPGNLSILSGNLPSVAERINADITSRGEKKAAIIRGLDELWDVSLLRFIYQLTENSVSQNVYELKAHGLLGIDHRGVPTEARVKIEEMFIQLQAGDISPSVVKAELDRWNLFEEYQDRFFAALRKTL</sequence>
<protein>
    <submittedName>
        <fullName evidence="1">Uncharacterized protein</fullName>
    </submittedName>
</protein>
<dbReference type="Proteomes" id="UP001375370">
    <property type="component" value="Chromosome"/>
</dbReference>
<reference evidence="1 2" key="1">
    <citation type="submission" date="2024-03" db="EMBL/GenBank/DDBJ databases">
        <title>A Dehalogenimonas Isolated from Estuarine Sediments Dihaloeliminates Chlorinated Alkanes.</title>
        <authorList>
            <person name="Yang Y."/>
            <person name="Wang H."/>
        </authorList>
    </citation>
    <scope>NUCLEOTIDE SEQUENCE [LARGE SCALE GENOMIC DNA]</scope>
    <source>
        <strain evidence="1 2">W</strain>
    </source>
</reference>
<dbReference type="EMBL" id="CP146612">
    <property type="protein sequence ID" value="WWX25260.1"/>
    <property type="molecule type" value="Genomic_DNA"/>
</dbReference>
<name>A0ABZ2JA46_9CHLR</name>
<evidence type="ECO:0000313" key="2">
    <source>
        <dbReference type="Proteomes" id="UP001375370"/>
    </source>
</evidence>
<keyword evidence="2" id="KW-1185">Reference proteome</keyword>